<keyword evidence="11" id="KW-1185">Reference proteome</keyword>
<organism evidence="10 11">
    <name type="scientific">Clytia hemisphaerica</name>
    <dbReference type="NCBI Taxonomy" id="252671"/>
    <lineage>
        <taxon>Eukaryota</taxon>
        <taxon>Metazoa</taxon>
        <taxon>Cnidaria</taxon>
        <taxon>Hydrozoa</taxon>
        <taxon>Hydroidolina</taxon>
        <taxon>Leptothecata</taxon>
        <taxon>Obeliida</taxon>
        <taxon>Clytiidae</taxon>
        <taxon>Clytia</taxon>
    </lineage>
</organism>
<dbReference type="GO" id="GO:0046872">
    <property type="term" value="F:metal ion binding"/>
    <property type="evidence" value="ECO:0007669"/>
    <property type="project" value="UniProtKB-KW"/>
</dbReference>
<keyword evidence="4" id="KW-0548">Nucleotidyltransferase</keyword>
<keyword evidence="5" id="KW-0479">Metal-binding</keyword>
<keyword evidence="6" id="KW-0547">Nucleotide-binding</keyword>
<dbReference type="EnsemblMetazoa" id="CLYHEMT022278.1">
    <property type="protein sequence ID" value="CLYHEMP022278.1"/>
    <property type="gene ID" value="CLYHEMG022278"/>
</dbReference>
<evidence type="ECO:0000256" key="2">
    <source>
        <dbReference type="ARBA" id="ARBA00008307"/>
    </source>
</evidence>
<evidence type="ECO:0000313" key="11">
    <source>
        <dbReference type="Proteomes" id="UP000594262"/>
    </source>
</evidence>
<dbReference type="Gene3D" id="3.30.460.90">
    <property type="match status" value="1"/>
</dbReference>
<dbReference type="InterPro" id="IPR024810">
    <property type="entry name" value="MAB21L/cGLR"/>
</dbReference>
<dbReference type="Gene3D" id="1.10.1410.40">
    <property type="match status" value="1"/>
</dbReference>
<dbReference type="SMART" id="SM01265">
    <property type="entry name" value="Mab-21"/>
    <property type="match status" value="1"/>
</dbReference>
<dbReference type="Pfam" id="PF20266">
    <property type="entry name" value="Mab-21_C"/>
    <property type="match status" value="1"/>
</dbReference>
<comment type="cofactor">
    <cofactor evidence="1">
        <name>Mg(2+)</name>
        <dbReference type="ChEBI" id="CHEBI:18420"/>
    </cofactor>
</comment>
<dbReference type="GO" id="GO:0016779">
    <property type="term" value="F:nucleotidyltransferase activity"/>
    <property type="evidence" value="ECO:0007669"/>
    <property type="project" value="UniProtKB-KW"/>
</dbReference>
<dbReference type="RefSeq" id="XP_066920977.1">
    <property type="nucleotide sequence ID" value="XM_067064876.1"/>
</dbReference>
<dbReference type="OrthoDB" id="6054650at2759"/>
<evidence type="ECO:0000313" key="10">
    <source>
        <dbReference type="EnsemblMetazoa" id="CLYHEMP022278.1"/>
    </source>
</evidence>
<sequence length="450" mass="52453">MAFKCPYCDNWYRDKNILKSHLMLYQFYPCLTCADEFHTINSLENHCDNAIHRPPPLAPESLNEKLQLYLEEAYYMEKVVVTRTDRRKSRVLVLNLLNKIMADVTKQQYGEIYSATIQPAGSTSTQTKIVKADEFDFNIVLKQKFHSFKHHGKTVSYDLAKHAFQPLDKHIGMVKVWNDIDNDGIDIPNGYCTPEHSNIAAHNLTRLSHNKELIPRWVQQDLYKKILNALNGRKDIQLKCVPTGPAITMIITHLNHCSNEKHDISIDLSASIETNIPVGIYGWPRPETRKVLSTEQIENIKKAGIILVPKHERFWYISFSKAVTSLMQFIDGADECRRICHKILKRDFMTWQSQSDHGLKGISTYLFKHHLFWMNEDKQHLGKDYWAKRNIGECYIDMLQSLEKQCQDKFLPNYFNTKENILAKKTDSVLKELANCCRERRLKLLHIKMA</sequence>
<keyword evidence="3" id="KW-0808">Transferase</keyword>
<dbReference type="Pfam" id="PF03281">
    <property type="entry name" value="Mab-21"/>
    <property type="match status" value="1"/>
</dbReference>
<evidence type="ECO:0000256" key="1">
    <source>
        <dbReference type="ARBA" id="ARBA00001946"/>
    </source>
</evidence>
<evidence type="ECO:0000256" key="6">
    <source>
        <dbReference type="ARBA" id="ARBA00022741"/>
    </source>
</evidence>
<dbReference type="AlphaFoldDB" id="A0A7M5XEK0"/>
<evidence type="ECO:0000259" key="9">
    <source>
        <dbReference type="PROSITE" id="PS00028"/>
    </source>
</evidence>
<accession>A0A7M5XEK0</accession>
<keyword evidence="7" id="KW-0067">ATP-binding</keyword>
<feature type="domain" description="C2H2-type" evidence="9">
    <location>
        <begin position="30"/>
        <end position="52"/>
    </location>
</feature>
<protein>
    <recommendedName>
        <fullName evidence="9">C2H2-type domain-containing protein</fullName>
    </recommendedName>
</protein>
<dbReference type="InterPro" id="IPR046903">
    <property type="entry name" value="Mab-21-like_nuc_Trfase"/>
</dbReference>
<name>A0A7M5XEK0_9CNID</name>
<dbReference type="Proteomes" id="UP000594262">
    <property type="component" value="Unplaced"/>
</dbReference>
<keyword evidence="8" id="KW-0460">Magnesium</keyword>
<evidence type="ECO:0000256" key="7">
    <source>
        <dbReference type="ARBA" id="ARBA00022840"/>
    </source>
</evidence>
<dbReference type="GeneID" id="136808345"/>
<dbReference type="InterPro" id="IPR046906">
    <property type="entry name" value="Mab-21_HhH/H2TH-like"/>
</dbReference>
<dbReference type="GO" id="GO:0005524">
    <property type="term" value="F:ATP binding"/>
    <property type="evidence" value="ECO:0007669"/>
    <property type="project" value="UniProtKB-KW"/>
</dbReference>
<evidence type="ECO:0000256" key="4">
    <source>
        <dbReference type="ARBA" id="ARBA00022695"/>
    </source>
</evidence>
<reference evidence="10" key="1">
    <citation type="submission" date="2021-01" db="UniProtKB">
        <authorList>
            <consortium name="EnsemblMetazoa"/>
        </authorList>
    </citation>
    <scope>IDENTIFICATION</scope>
</reference>
<evidence type="ECO:0000256" key="5">
    <source>
        <dbReference type="ARBA" id="ARBA00022723"/>
    </source>
</evidence>
<comment type="similarity">
    <text evidence="2">Belongs to the mab-21 family.</text>
</comment>
<evidence type="ECO:0000256" key="8">
    <source>
        <dbReference type="ARBA" id="ARBA00022842"/>
    </source>
</evidence>
<proteinExistence type="inferred from homology"/>
<dbReference type="PANTHER" id="PTHR10656:SF42">
    <property type="entry name" value="CYCLIC GMP-AMP SYNTHASE-LIKE PROTEIN-RELATED"/>
    <property type="match status" value="1"/>
</dbReference>
<dbReference type="PROSITE" id="PS00028">
    <property type="entry name" value="ZINC_FINGER_C2H2_1"/>
    <property type="match status" value="1"/>
</dbReference>
<dbReference type="InterPro" id="IPR013087">
    <property type="entry name" value="Znf_C2H2_type"/>
</dbReference>
<dbReference type="PANTHER" id="PTHR10656">
    <property type="entry name" value="CELL FATE DETERMINING PROTEIN MAB21-RELATED"/>
    <property type="match status" value="1"/>
</dbReference>
<evidence type="ECO:0000256" key="3">
    <source>
        <dbReference type="ARBA" id="ARBA00022679"/>
    </source>
</evidence>